<comment type="caution">
    <text evidence="3">The sequence shown here is derived from an EMBL/GenBank/DDBJ whole genome shotgun (WGS) entry which is preliminary data.</text>
</comment>
<dbReference type="PANTHER" id="PTHR45703:SF8">
    <property type="entry name" value="DYNEINS HEAVY CHAIN"/>
    <property type="match status" value="1"/>
</dbReference>
<dbReference type="GO" id="GO:0051959">
    <property type="term" value="F:dynein light intermediate chain binding"/>
    <property type="evidence" value="ECO:0007669"/>
    <property type="project" value="InterPro"/>
</dbReference>
<dbReference type="GO" id="GO:0030286">
    <property type="term" value="C:dynein complex"/>
    <property type="evidence" value="ECO:0007669"/>
    <property type="project" value="InterPro"/>
</dbReference>
<dbReference type="EMBL" id="CAJVCH010542172">
    <property type="protein sequence ID" value="CAG7827077.1"/>
    <property type="molecule type" value="Genomic_DNA"/>
</dbReference>
<reference evidence="3" key="1">
    <citation type="submission" date="2021-06" db="EMBL/GenBank/DDBJ databases">
        <authorList>
            <person name="Hodson N. C."/>
            <person name="Mongue J. A."/>
            <person name="Jaron S. K."/>
        </authorList>
    </citation>
    <scope>NUCLEOTIDE SEQUENCE</scope>
</reference>
<keyword evidence="4" id="KW-1185">Reference proteome</keyword>
<organism evidence="3 4">
    <name type="scientific">Allacma fusca</name>
    <dbReference type="NCBI Taxonomy" id="39272"/>
    <lineage>
        <taxon>Eukaryota</taxon>
        <taxon>Metazoa</taxon>
        <taxon>Ecdysozoa</taxon>
        <taxon>Arthropoda</taxon>
        <taxon>Hexapoda</taxon>
        <taxon>Collembola</taxon>
        <taxon>Symphypleona</taxon>
        <taxon>Sminthuridae</taxon>
        <taxon>Allacma</taxon>
    </lineage>
</organism>
<evidence type="ECO:0000313" key="4">
    <source>
        <dbReference type="Proteomes" id="UP000708208"/>
    </source>
</evidence>
<protein>
    <recommendedName>
        <fullName evidence="1">Dynein heavy chain linker domain-containing protein</fullName>
    </recommendedName>
</protein>
<gene>
    <name evidence="2" type="ORF">AFUS01_LOCUS37085</name>
    <name evidence="3" type="ORF">AFUS01_LOCUS37088</name>
</gene>
<sequence length="68" mass="8224">MSKYIAFFREQVDFWQKLLLQADNILSTIVEVQRTWCHLESIFIASEDIRRNLPEDSARFDKIDEEFK</sequence>
<dbReference type="EMBL" id="CAJVCH010542196">
    <property type="protein sequence ID" value="CAG7827080.1"/>
    <property type="molecule type" value="Genomic_DNA"/>
</dbReference>
<dbReference type="Proteomes" id="UP000708208">
    <property type="component" value="Unassembled WGS sequence"/>
</dbReference>
<accession>A0A8J2L8E3</accession>
<dbReference type="InterPro" id="IPR013602">
    <property type="entry name" value="Dynein_heavy_linker"/>
</dbReference>
<dbReference type="GO" id="GO:0007018">
    <property type="term" value="P:microtubule-based movement"/>
    <property type="evidence" value="ECO:0007669"/>
    <property type="project" value="InterPro"/>
</dbReference>
<evidence type="ECO:0000313" key="3">
    <source>
        <dbReference type="EMBL" id="CAG7827080.1"/>
    </source>
</evidence>
<evidence type="ECO:0000313" key="2">
    <source>
        <dbReference type="EMBL" id="CAG7827077.1"/>
    </source>
</evidence>
<dbReference type="AlphaFoldDB" id="A0A8J2L8E3"/>
<evidence type="ECO:0000259" key="1">
    <source>
        <dbReference type="Pfam" id="PF08393"/>
    </source>
</evidence>
<dbReference type="OrthoDB" id="447173at2759"/>
<feature type="domain" description="Dynein heavy chain linker" evidence="1">
    <location>
        <begin position="2"/>
        <end position="68"/>
    </location>
</feature>
<dbReference type="Pfam" id="PF08393">
    <property type="entry name" value="DHC_N2"/>
    <property type="match status" value="1"/>
</dbReference>
<dbReference type="GO" id="GO:0045505">
    <property type="term" value="F:dynein intermediate chain binding"/>
    <property type="evidence" value="ECO:0007669"/>
    <property type="project" value="InterPro"/>
</dbReference>
<dbReference type="InterPro" id="IPR026983">
    <property type="entry name" value="DHC"/>
</dbReference>
<name>A0A8J2L8E3_9HEXA</name>
<dbReference type="PANTHER" id="PTHR45703">
    <property type="entry name" value="DYNEIN HEAVY CHAIN"/>
    <property type="match status" value="1"/>
</dbReference>
<feature type="non-terminal residue" evidence="3">
    <location>
        <position position="1"/>
    </location>
</feature>
<proteinExistence type="predicted"/>